<dbReference type="GO" id="GO:0046872">
    <property type="term" value="F:metal ion binding"/>
    <property type="evidence" value="ECO:0007669"/>
    <property type="project" value="InterPro"/>
</dbReference>
<evidence type="ECO:0000313" key="3">
    <source>
        <dbReference type="EMBL" id="NIK87236.1"/>
    </source>
</evidence>
<name>A0A846MV49_9PROT</name>
<dbReference type="Proteomes" id="UP000570514">
    <property type="component" value="Unassembled WGS sequence"/>
</dbReference>
<organism evidence="3 4">
    <name type="scientific">Rhizomicrobium palustre</name>
    <dbReference type="NCBI Taxonomy" id="189966"/>
    <lineage>
        <taxon>Bacteria</taxon>
        <taxon>Pseudomonadati</taxon>
        <taxon>Pseudomonadota</taxon>
        <taxon>Alphaproteobacteria</taxon>
        <taxon>Micropepsales</taxon>
        <taxon>Micropepsaceae</taxon>
        <taxon>Rhizomicrobium</taxon>
    </lineage>
</organism>
<protein>
    <recommendedName>
        <fullName evidence="2">ATP-grasp domain-containing protein</fullName>
    </recommendedName>
</protein>
<feature type="domain" description="ATP-grasp" evidence="2">
    <location>
        <begin position="112"/>
        <end position="295"/>
    </location>
</feature>
<reference evidence="3 4" key="1">
    <citation type="submission" date="2020-03" db="EMBL/GenBank/DDBJ databases">
        <title>Genomic Encyclopedia of Type Strains, Phase IV (KMG-IV): sequencing the most valuable type-strain genomes for metagenomic binning, comparative biology and taxonomic classification.</title>
        <authorList>
            <person name="Goeker M."/>
        </authorList>
    </citation>
    <scope>NUCLEOTIDE SEQUENCE [LARGE SCALE GENOMIC DNA]</scope>
    <source>
        <strain evidence="3 4">DSM 19867</strain>
    </source>
</reference>
<dbReference type="AlphaFoldDB" id="A0A846MV49"/>
<proteinExistence type="predicted"/>
<dbReference type="InterPro" id="IPR011761">
    <property type="entry name" value="ATP-grasp"/>
</dbReference>
<evidence type="ECO:0000313" key="4">
    <source>
        <dbReference type="Proteomes" id="UP000570514"/>
    </source>
</evidence>
<sequence length="386" mass="43142">MEALIIGEDTAWPIPALLARAGFAVDALMTTPAIQNSRFVRNVHITSGTRLPDQADQLIRTRGKPYDLTVASEDFTLWRIAEWERHRGRVSHCLPLVPGADRRVIHSKIGLSHALTDAGVPTPPFALAQDWEGAQRAARRLGYPVLLKKDCSEGGRGTFLCRNDEDVLRNRARFTETLLVQKYITGDEIDLSAIFLQGDLVHFSYSRFEKRISTFGPSSVRSFLPSNAAPRHVFQTLSTIGRALGIHGLTNITAIAPADGSDFQYFEVDLRPNVWADHSRYLGEDAAERIAAWYKERRVLAPAADAQATAYKPVRLANIARLSLLEIALNRHQARRHWRDPDAKLLHSILLGKAVNFFAPLGRLCVPLNMRPGVRRHLIAARLLPH</sequence>
<dbReference type="SUPFAM" id="SSF56059">
    <property type="entry name" value="Glutathione synthetase ATP-binding domain-like"/>
    <property type="match status" value="1"/>
</dbReference>
<dbReference type="Pfam" id="PF02786">
    <property type="entry name" value="CPSase_L_D2"/>
    <property type="match status" value="1"/>
</dbReference>
<comment type="caution">
    <text evidence="3">The sequence shown here is derived from an EMBL/GenBank/DDBJ whole genome shotgun (WGS) entry which is preliminary data.</text>
</comment>
<dbReference type="Gene3D" id="3.30.470.20">
    <property type="entry name" value="ATP-grasp fold, B domain"/>
    <property type="match status" value="1"/>
</dbReference>
<keyword evidence="1" id="KW-0547">Nucleotide-binding</keyword>
<accession>A0A846MV49</accession>
<dbReference type="InterPro" id="IPR005479">
    <property type="entry name" value="CPAse_ATP-bd"/>
</dbReference>
<dbReference type="RefSeq" id="WP_167080655.1">
    <property type="nucleotide sequence ID" value="NZ_BAAADC010000001.1"/>
</dbReference>
<dbReference type="EMBL" id="JAASRM010000001">
    <property type="protein sequence ID" value="NIK87236.1"/>
    <property type="molecule type" value="Genomic_DNA"/>
</dbReference>
<evidence type="ECO:0000259" key="2">
    <source>
        <dbReference type="PROSITE" id="PS50975"/>
    </source>
</evidence>
<keyword evidence="1" id="KW-0067">ATP-binding</keyword>
<dbReference type="PROSITE" id="PS50975">
    <property type="entry name" value="ATP_GRASP"/>
    <property type="match status" value="1"/>
</dbReference>
<evidence type="ECO:0000256" key="1">
    <source>
        <dbReference type="PROSITE-ProRule" id="PRU00409"/>
    </source>
</evidence>
<gene>
    <name evidence="3" type="ORF">FHS83_000554</name>
</gene>
<dbReference type="GO" id="GO:0005524">
    <property type="term" value="F:ATP binding"/>
    <property type="evidence" value="ECO:0007669"/>
    <property type="project" value="UniProtKB-UniRule"/>
</dbReference>
<keyword evidence="4" id="KW-1185">Reference proteome</keyword>